<keyword evidence="5 8" id="KW-0436">Ligase</keyword>
<accession>F4SAZ1</accession>
<evidence type="ECO:0000313" key="12">
    <source>
        <dbReference type="Proteomes" id="UP000001072"/>
    </source>
</evidence>
<proteinExistence type="inferred from homology"/>
<dbReference type="GeneID" id="18927932"/>
<dbReference type="GO" id="GO:0019358">
    <property type="term" value="P:nicotinate nucleotide salvage"/>
    <property type="evidence" value="ECO:0007669"/>
    <property type="project" value="EnsemblFungi"/>
</dbReference>
<evidence type="ECO:0000256" key="3">
    <source>
        <dbReference type="ARBA" id="ARBA00013236"/>
    </source>
</evidence>
<dbReference type="NCBIfam" id="TIGR01514">
    <property type="entry name" value="NAPRTase"/>
    <property type="match status" value="1"/>
</dbReference>
<dbReference type="InterPro" id="IPR006406">
    <property type="entry name" value="Nic_PRibTrfase"/>
</dbReference>
<evidence type="ECO:0000256" key="5">
    <source>
        <dbReference type="ARBA" id="ARBA00022598"/>
    </source>
</evidence>
<dbReference type="InterPro" id="IPR007229">
    <property type="entry name" value="Nic_PRibTrfase-Fam"/>
</dbReference>
<evidence type="ECO:0000256" key="8">
    <source>
        <dbReference type="RuleBase" id="RU003838"/>
    </source>
</evidence>
<evidence type="ECO:0000256" key="1">
    <source>
        <dbReference type="ARBA" id="ARBA00004952"/>
    </source>
</evidence>
<dbReference type="Gene3D" id="3.20.140.10">
    <property type="entry name" value="nicotinate phosphoribosyltransferase"/>
    <property type="match status" value="1"/>
</dbReference>
<dbReference type="GO" id="GO:0034355">
    <property type="term" value="P:NAD+ biosynthetic process via the salvage pathway"/>
    <property type="evidence" value="ECO:0007669"/>
    <property type="project" value="TreeGrafter"/>
</dbReference>
<protein>
    <recommendedName>
        <fullName evidence="3 8">Nicotinate phosphoribosyltransferase</fullName>
        <ecNumber evidence="3 8">6.3.4.21</ecNumber>
    </recommendedName>
</protein>
<evidence type="ECO:0000259" key="10">
    <source>
        <dbReference type="Pfam" id="PF17767"/>
    </source>
</evidence>
<dbReference type="STRING" id="747676.F4SAZ1"/>
<dbReference type="InterPro" id="IPR040727">
    <property type="entry name" value="NAPRTase_N"/>
</dbReference>
<dbReference type="SUPFAM" id="SSF51690">
    <property type="entry name" value="Nicotinate/Quinolinate PRTase C-terminal domain-like"/>
    <property type="match status" value="1"/>
</dbReference>
<comment type="PTM">
    <text evidence="8">Transiently phosphorylated on a His residue during the reaction cycle. Phosphorylation strongly increases the affinity for substrates and increases the rate of nicotinate D-ribonucleotide production. Dephosphorylation regenerates the low-affinity form of the enzyme, leading to product release.</text>
</comment>
<dbReference type="InParanoid" id="F4SAZ1"/>
<dbReference type="VEuPathDB" id="FungiDB:MELLADRAFT_40951"/>
<keyword evidence="6 8" id="KW-0662">Pyridine nucleotide biosynthesis</keyword>
<dbReference type="GO" id="GO:0000781">
    <property type="term" value="C:chromosome, telomeric region"/>
    <property type="evidence" value="ECO:0007669"/>
    <property type="project" value="GOC"/>
</dbReference>
<dbReference type="EMBL" id="GL883182">
    <property type="protein sequence ID" value="EGF98189.1"/>
    <property type="molecule type" value="Genomic_DNA"/>
</dbReference>
<gene>
    <name evidence="11" type="ORF">MELLADRAFT_40951</name>
</gene>
<organism evidence="12">
    <name type="scientific">Melampsora larici-populina (strain 98AG31 / pathotype 3-4-7)</name>
    <name type="common">Poplar leaf rust fungus</name>
    <dbReference type="NCBI Taxonomy" id="747676"/>
    <lineage>
        <taxon>Eukaryota</taxon>
        <taxon>Fungi</taxon>
        <taxon>Dikarya</taxon>
        <taxon>Basidiomycota</taxon>
        <taxon>Pucciniomycotina</taxon>
        <taxon>Pucciniomycetes</taxon>
        <taxon>Pucciniales</taxon>
        <taxon>Melampsoraceae</taxon>
        <taxon>Melampsora</taxon>
    </lineage>
</organism>
<dbReference type="GO" id="GO:0005634">
    <property type="term" value="C:nucleus"/>
    <property type="evidence" value="ECO:0007669"/>
    <property type="project" value="EnsemblFungi"/>
</dbReference>
<dbReference type="Pfam" id="PF17767">
    <property type="entry name" value="NAPRTase_N"/>
    <property type="match status" value="1"/>
</dbReference>
<dbReference type="GO" id="GO:0005829">
    <property type="term" value="C:cytosol"/>
    <property type="evidence" value="ECO:0007669"/>
    <property type="project" value="TreeGrafter"/>
</dbReference>
<dbReference type="Pfam" id="PF04095">
    <property type="entry name" value="NAPRTase"/>
    <property type="match status" value="1"/>
</dbReference>
<comment type="similarity">
    <text evidence="2 8">Belongs to the NAPRTase family.</text>
</comment>
<evidence type="ECO:0000256" key="7">
    <source>
        <dbReference type="ARBA" id="ARBA00048668"/>
    </source>
</evidence>
<sequence>MKNHSIPISILDTDLYKLTMQSVILTNFPTSKVSYVFINRSNDERKLISRNCFEKIKSKINQLEHLKLTKEEKNWLEISCPYFTTSYLDYLFNFKFKPQDHIKLQLINQDSEIQGLGELEIKISGLWSETILYEVPIMSIISETYFQTMNPTWSNKTQFIQSVGKSKTLLTQGCKFVEFGTRRRRSYETQEIVIQALLKGVSQTDQHQENGAFLGTSNVHFAMKFGLKPIGTIAHEFVMGIAALNGYHQSNLLALDLWEKSFGNQPNLLVAITDTFTTGAFFKEFESDLDRMNRWTGLRQDSGNPKEFVKLVKQLWINLGIDPKSKLIVFSDGLDVQKCLELHKFCKEEGVNESYGIGTHLTNDFQQLDENGKEIGPSKALNIVIKLSSIDDHPCVKLSDGK</sequence>
<dbReference type="InterPro" id="IPR041525">
    <property type="entry name" value="N/Namide_PRibTrfase"/>
</dbReference>
<dbReference type="EC" id="6.3.4.21" evidence="3 8"/>
<dbReference type="GO" id="GO:0000183">
    <property type="term" value="P:rDNA heterochromatin formation"/>
    <property type="evidence" value="ECO:0007669"/>
    <property type="project" value="EnsemblFungi"/>
</dbReference>
<dbReference type="SUPFAM" id="SSF54675">
    <property type="entry name" value="Nicotinate/Quinolinate PRTase N-terminal domain-like"/>
    <property type="match status" value="1"/>
</dbReference>
<feature type="domain" description="Nicotinate phosphoribosyltransferase N-terminal" evidence="10">
    <location>
        <begin position="11"/>
        <end position="142"/>
    </location>
</feature>
<dbReference type="HOGENOM" id="CLU_030991_0_0_1"/>
<comment type="catalytic activity">
    <reaction evidence="7 8">
        <text>5-phospho-alpha-D-ribose 1-diphosphate + nicotinate + ATP + H2O = nicotinate beta-D-ribonucleotide + ADP + phosphate + diphosphate</text>
        <dbReference type="Rhea" id="RHEA:36163"/>
        <dbReference type="ChEBI" id="CHEBI:15377"/>
        <dbReference type="ChEBI" id="CHEBI:30616"/>
        <dbReference type="ChEBI" id="CHEBI:32544"/>
        <dbReference type="ChEBI" id="CHEBI:33019"/>
        <dbReference type="ChEBI" id="CHEBI:43474"/>
        <dbReference type="ChEBI" id="CHEBI:57502"/>
        <dbReference type="ChEBI" id="CHEBI:58017"/>
        <dbReference type="ChEBI" id="CHEBI:456216"/>
        <dbReference type="EC" id="6.3.4.21"/>
    </reaction>
</comment>
<dbReference type="PANTHER" id="PTHR11098">
    <property type="entry name" value="NICOTINATE PHOSPHORIBOSYLTRANSFERASE"/>
    <property type="match status" value="1"/>
</dbReference>
<evidence type="ECO:0000256" key="2">
    <source>
        <dbReference type="ARBA" id="ARBA00010897"/>
    </source>
</evidence>
<dbReference type="InterPro" id="IPR036068">
    <property type="entry name" value="Nicotinate_pribotase-like_C"/>
</dbReference>
<dbReference type="PIRSF" id="PIRSF000484">
    <property type="entry name" value="NAPRT"/>
    <property type="match status" value="1"/>
</dbReference>
<dbReference type="eggNOG" id="KOG2511">
    <property type="taxonomic scope" value="Eukaryota"/>
</dbReference>
<evidence type="ECO:0000256" key="4">
    <source>
        <dbReference type="ARBA" id="ARBA00022553"/>
    </source>
</evidence>
<name>F4SAZ1_MELLP</name>
<evidence type="ECO:0000256" key="6">
    <source>
        <dbReference type="ARBA" id="ARBA00022642"/>
    </source>
</evidence>
<dbReference type="PANTHER" id="PTHR11098:SF1">
    <property type="entry name" value="NICOTINATE PHOSPHORIBOSYLTRANSFERASE"/>
    <property type="match status" value="1"/>
</dbReference>
<dbReference type="OrthoDB" id="193380at2759"/>
<dbReference type="GO" id="GO:0004516">
    <property type="term" value="F:nicotinate phosphoribosyltransferase activity"/>
    <property type="evidence" value="ECO:0007669"/>
    <property type="project" value="UniProtKB-UniRule"/>
</dbReference>
<evidence type="ECO:0000313" key="11">
    <source>
        <dbReference type="EMBL" id="EGF98189.1"/>
    </source>
</evidence>
<keyword evidence="4" id="KW-0597">Phosphoprotein</keyword>
<dbReference type="FunCoup" id="F4SAZ1">
    <property type="interactions" value="269"/>
</dbReference>
<dbReference type="AlphaFoldDB" id="F4SAZ1"/>
<reference evidence="12" key="1">
    <citation type="journal article" date="2011" name="Proc. Natl. Acad. Sci. U.S.A.">
        <title>Obligate biotrophy features unraveled by the genomic analysis of rust fungi.</title>
        <authorList>
            <person name="Duplessis S."/>
            <person name="Cuomo C.A."/>
            <person name="Lin Y.-C."/>
            <person name="Aerts A."/>
            <person name="Tisserant E."/>
            <person name="Veneault-Fourrey C."/>
            <person name="Joly D.L."/>
            <person name="Hacquard S."/>
            <person name="Amselem J."/>
            <person name="Cantarel B.L."/>
            <person name="Chiu R."/>
            <person name="Coutinho P.M."/>
            <person name="Feau N."/>
            <person name="Field M."/>
            <person name="Frey P."/>
            <person name="Gelhaye E."/>
            <person name="Goldberg J."/>
            <person name="Grabherr M.G."/>
            <person name="Kodira C.D."/>
            <person name="Kohler A."/>
            <person name="Kuees U."/>
            <person name="Lindquist E.A."/>
            <person name="Lucas S.M."/>
            <person name="Mago R."/>
            <person name="Mauceli E."/>
            <person name="Morin E."/>
            <person name="Murat C."/>
            <person name="Pangilinan J.L."/>
            <person name="Park R."/>
            <person name="Pearson M."/>
            <person name="Quesneville H."/>
            <person name="Rouhier N."/>
            <person name="Sakthikumar S."/>
            <person name="Salamov A.A."/>
            <person name="Schmutz J."/>
            <person name="Selles B."/>
            <person name="Shapiro H."/>
            <person name="Tanguay P."/>
            <person name="Tuskan G.A."/>
            <person name="Henrissat B."/>
            <person name="Van de Peer Y."/>
            <person name="Rouze P."/>
            <person name="Ellis J.G."/>
            <person name="Dodds P.N."/>
            <person name="Schein J.E."/>
            <person name="Zhong S."/>
            <person name="Hamelin R.C."/>
            <person name="Grigoriev I.V."/>
            <person name="Szabo L.J."/>
            <person name="Martin F."/>
        </authorList>
    </citation>
    <scope>NUCLEOTIDE SEQUENCE [LARGE SCALE GENOMIC DNA]</scope>
    <source>
        <strain evidence="12">98AG31 / pathotype 3-4-7</strain>
    </source>
</reference>
<dbReference type="Proteomes" id="UP000001072">
    <property type="component" value="Unassembled WGS sequence"/>
</dbReference>
<feature type="domain" description="Nicotinate/nicotinamide phosphoribosyltransferase" evidence="9">
    <location>
        <begin position="174"/>
        <end position="400"/>
    </location>
</feature>
<dbReference type="KEGG" id="mlr:MELLADRAFT_40951"/>
<comment type="pathway">
    <text evidence="1 8">Cofactor biosynthesis; NAD(+) biosynthesis; nicotinate D-ribonucleotide from nicotinate: step 1/1.</text>
</comment>
<keyword evidence="12" id="KW-1185">Reference proteome</keyword>
<dbReference type="UniPathway" id="UPA00253">
    <property type="reaction ID" value="UER00457"/>
</dbReference>
<dbReference type="RefSeq" id="XP_007418518.1">
    <property type="nucleotide sequence ID" value="XM_007418456.1"/>
</dbReference>
<evidence type="ECO:0000259" key="9">
    <source>
        <dbReference type="Pfam" id="PF04095"/>
    </source>
</evidence>
<comment type="function">
    <text evidence="8">Catalyzes the synthesis of beta-nicotinate D-ribonucleotide from nicotinate and 5-phospho-D-ribose 1-phosphate at the expense of ATP.</text>
</comment>
<dbReference type="GO" id="GO:0031509">
    <property type="term" value="P:subtelomeric heterochromatin formation"/>
    <property type="evidence" value="ECO:0007669"/>
    <property type="project" value="EnsemblFungi"/>
</dbReference>